<evidence type="ECO:0000259" key="5">
    <source>
        <dbReference type="PROSITE" id="PS51078"/>
    </source>
</evidence>
<evidence type="ECO:0000313" key="7">
    <source>
        <dbReference type="Proteomes" id="UP000032515"/>
    </source>
</evidence>
<dbReference type="PANTHER" id="PTHR30136:SF24">
    <property type="entry name" value="HTH-TYPE TRANSCRIPTIONAL REPRESSOR ALLR"/>
    <property type="match status" value="1"/>
</dbReference>
<dbReference type="GO" id="GO:0003700">
    <property type="term" value="F:DNA-binding transcription factor activity"/>
    <property type="evidence" value="ECO:0007669"/>
    <property type="project" value="TreeGrafter"/>
</dbReference>
<sequence>MSRTLEQGLKLLKVLADLCEREDGARVPLRQIATAADMNKSTVHRLLQSFTKYGFVEAHEGGAYGLGSASLLLARAALGRNAMLAAAIPIMRDIAQQTNETVSLSERRDLFNVTIYEIESTQPIRYANKLGNAAPLHISAGGRVVLAFSDPSVQAAVFDQKLERITAKSIVDPTKLRTKLAEVKKAGFAISSGERVVGTNSISVPILKSDGYAHGAMSILWPSRGNGIDRERIATWPPMLVSAVQNLHGA</sequence>
<dbReference type="AlphaFoldDB" id="A0A0D7F6G8"/>
<evidence type="ECO:0000256" key="2">
    <source>
        <dbReference type="ARBA" id="ARBA00023125"/>
    </source>
</evidence>
<dbReference type="Proteomes" id="UP000032515">
    <property type="component" value="Unassembled WGS sequence"/>
</dbReference>
<evidence type="ECO:0000256" key="1">
    <source>
        <dbReference type="ARBA" id="ARBA00023015"/>
    </source>
</evidence>
<dbReference type="RefSeq" id="WP_044406525.1">
    <property type="nucleotide sequence ID" value="NZ_JXXE01000093.1"/>
</dbReference>
<dbReference type="OrthoDB" id="8098267at2"/>
<reference evidence="6 7" key="1">
    <citation type="submission" date="2014-11" db="EMBL/GenBank/DDBJ databases">
        <title>Genomics and ecophysiology of heterotrophic nitrogen fixing bacteria isolated from estuarine surface water.</title>
        <authorList>
            <person name="Bentzon-Tilia M."/>
            <person name="Severin I."/>
            <person name="Hansen L.H."/>
            <person name="Riemann L."/>
        </authorList>
    </citation>
    <scope>NUCLEOTIDE SEQUENCE [LARGE SCALE GENOMIC DNA]</scope>
    <source>
        <strain evidence="6 7">BAL398</strain>
    </source>
</reference>
<feature type="domain" description="HTH iclR-type" evidence="4">
    <location>
        <begin position="2"/>
        <end position="68"/>
    </location>
</feature>
<name>A0A0D7F6G8_RHOPL</name>
<dbReference type="EMBL" id="JXXE01000093">
    <property type="protein sequence ID" value="KIZ47307.1"/>
    <property type="molecule type" value="Genomic_DNA"/>
</dbReference>
<dbReference type="InterPro" id="IPR036388">
    <property type="entry name" value="WH-like_DNA-bd_sf"/>
</dbReference>
<keyword evidence="3" id="KW-0804">Transcription</keyword>
<dbReference type="InterPro" id="IPR014757">
    <property type="entry name" value="Tscrpt_reg_IclR_C"/>
</dbReference>
<dbReference type="SUPFAM" id="SSF55781">
    <property type="entry name" value="GAF domain-like"/>
    <property type="match status" value="1"/>
</dbReference>
<dbReference type="Gene3D" id="3.30.450.40">
    <property type="match status" value="1"/>
</dbReference>
<dbReference type="PROSITE" id="PS51077">
    <property type="entry name" value="HTH_ICLR"/>
    <property type="match status" value="1"/>
</dbReference>
<feature type="domain" description="IclR-ED" evidence="5">
    <location>
        <begin position="69"/>
        <end position="250"/>
    </location>
</feature>
<evidence type="ECO:0000313" key="6">
    <source>
        <dbReference type="EMBL" id="KIZ47307.1"/>
    </source>
</evidence>
<dbReference type="InterPro" id="IPR005471">
    <property type="entry name" value="Tscrpt_reg_IclR_N"/>
</dbReference>
<dbReference type="PROSITE" id="PS51078">
    <property type="entry name" value="ICLR_ED"/>
    <property type="match status" value="1"/>
</dbReference>
<evidence type="ECO:0000256" key="3">
    <source>
        <dbReference type="ARBA" id="ARBA00023163"/>
    </source>
</evidence>
<dbReference type="SMART" id="SM00346">
    <property type="entry name" value="HTH_ICLR"/>
    <property type="match status" value="1"/>
</dbReference>
<dbReference type="Pfam" id="PF09339">
    <property type="entry name" value="HTH_IclR"/>
    <property type="match status" value="1"/>
</dbReference>
<evidence type="ECO:0008006" key="8">
    <source>
        <dbReference type="Google" id="ProtNLM"/>
    </source>
</evidence>
<gene>
    <name evidence="6" type="ORF">OO17_05005</name>
</gene>
<dbReference type="Gene3D" id="1.10.10.10">
    <property type="entry name" value="Winged helix-like DNA-binding domain superfamily/Winged helix DNA-binding domain"/>
    <property type="match status" value="1"/>
</dbReference>
<organism evidence="6 7">
    <name type="scientific">Rhodopseudomonas palustris</name>
    <dbReference type="NCBI Taxonomy" id="1076"/>
    <lineage>
        <taxon>Bacteria</taxon>
        <taxon>Pseudomonadati</taxon>
        <taxon>Pseudomonadota</taxon>
        <taxon>Alphaproteobacteria</taxon>
        <taxon>Hyphomicrobiales</taxon>
        <taxon>Nitrobacteraceae</taxon>
        <taxon>Rhodopseudomonas</taxon>
    </lineage>
</organism>
<dbReference type="PANTHER" id="PTHR30136">
    <property type="entry name" value="HELIX-TURN-HELIX TRANSCRIPTIONAL REGULATOR, ICLR FAMILY"/>
    <property type="match status" value="1"/>
</dbReference>
<dbReference type="GO" id="GO:0045892">
    <property type="term" value="P:negative regulation of DNA-templated transcription"/>
    <property type="evidence" value="ECO:0007669"/>
    <property type="project" value="TreeGrafter"/>
</dbReference>
<proteinExistence type="predicted"/>
<dbReference type="PATRIC" id="fig|1076.23.peg.90"/>
<dbReference type="Pfam" id="PF01614">
    <property type="entry name" value="IclR_C"/>
    <property type="match status" value="1"/>
</dbReference>
<keyword evidence="2" id="KW-0238">DNA-binding</keyword>
<dbReference type="InterPro" id="IPR050707">
    <property type="entry name" value="HTH_MetabolicPath_Reg"/>
</dbReference>
<dbReference type="InterPro" id="IPR029016">
    <property type="entry name" value="GAF-like_dom_sf"/>
</dbReference>
<evidence type="ECO:0000259" key="4">
    <source>
        <dbReference type="PROSITE" id="PS51077"/>
    </source>
</evidence>
<protein>
    <recommendedName>
        <fullName evidence="8">IclR family transcriptional regulator</fullName>
    </recommendedName>
</protein>
<dbReference type="SUPFAM" id="SSF46785">
    <property type="entry name" value="Winged helix' DNA-binding domain"/>
    <property type="match status" value="1"/>
</dbReference>
<accession>A0A0D7F6G8</accession>
<dbReference type="InterPro" id="IPR036390">
    <property type="entry name" value="WH_DNA-bd_sf"/>
</dbReference>
<dbReference type="GO" id="GO:0003677">
    <property type="term" value="F:DNA binding"/>
    <property type="evidence" value="ECO:0007669"/>
    <property type="project" value="UniProtKB-KW"/>
</dbReference>
<comment type="caution">
    <text evidence="6">The sequence shown here is derived from an EMBL/GenBank/DDBJ whole genome shotgun (WGS) entry which is preliminary data.</text>
</comment>
<keyword evidence="1" id="KW-0805">Transcription regulation</keyword>